<gene>
    <name evidence="2" type="ORF">DFO70_111228</name>
</gene>
<keyword evidence="1" id="KW-0812">Transmembrane</keyword>
<dbReference type="Proteomes" id="UP000252731">
    <property type="component" value="Unassembled WGS sequence"/>
</dbReference>
<reference evidence="2 3" key="1">
    <citation type="submission" date="2018-06" db="EMBL/GenBank/DDBJ databases">
        <title>Freshwater and sediment microbial communities from various areas in North America, analyzing microbe dynamics in response to fracking.</title>
        <authorList>
            <person name="Lamendella R."/>
        </authorList>
    </citation>
    <scope>NUCLEOTIDE SEQUENCE [LARGE SCALE GENOMIC DNA]</scope>
    <source>
        <strain evidence="2 3">14_TX</strain>
    </source>
</reference>
<evidence type="ECO:0000256" key="1">
    <source>
        <dbReference type="SAM" id="Phobius"/>
    </source>
</evidence>
<feature type="transmembrane region" description="Helical" evidence="1">
    <location>
        <begin position="9"/>
        <end position="27"/>
    </location>
</feature>
<keyword evidence="1" id="KW-1133">Transmembrane helix</keyword>
<protein>
    <submittedName>
        <fullName evidence="2">Uncharacterized protein</fullName>
    </submittedName>
</protein>
<keyword evidence="1" id="KW-0472">Membrane</keyword>
<evidence type="ECO:0000313" key="2">
    <source>
        <dbReference type="EMBL" id="RBP89574.1"/>
    </source>
</evidence>
<proteinExistence type="predicted"/>
<dbReference type="AlphaFoldDB" id="A0A366JNV1"/>
<accession>A0A366JNV1</accession>
<sequence>MMKTVERIILKLIILQFVFLLFTQFFFHRMEAFPELKQLTQYEGVTDQNFTELLETFRKDY</sequence>
<dbReference type="STRING" id="1399.VL14_01925"/>
<dbReference type="EMBL" id="QNSF01000011">
    <property type="protein sequence ID" value="RBP89574.1"/>
    <property type="molecule type" value="Genomic_DNA"/>
</dbReference>
<dbReference type="Pfam" id="PF17313">
    <property type="entry name" value="DUF5359"/>
    <property type="match status" value="1"/>
</dbReference>
<evidence type="ECO:0000313" key="3">
    <source>
        <dbReference type="Proteomes" id="UP000252731"/>
    </source>
</evidence>
<dbReference type="InterPro" id="IPR035281">
    <property type="entry name" value="DUF5359"/>
</dbReference>
<comment type="caution">
    <text evidence="2">The sequence shown here is derived from an EMBL/GenBank/DDBJ whole genome shotgun (WGS) entry which is preliminary data.</text>
</comment>
<organism evidence="2 3">
    <name type="scientific">Cytobacillus firmus</name>
    <name type="common">Bacillus firmus</name>
    <dbReference type="NCBI Taxonomy" id="1399"/>
    <lineage>
        <taxon>Bacteria</taxon>
        <taxon>Bacillati</taxon>
        <taxon>Bacillota</taxon>
        <taxon>Bacilli</taxon>
        <taxon>Bacillales</taxon>
        <taxon>Bacillaceae</taxon>
        <taxon>Cytobacillus</taxon>
    </lineage>
</organism>
<name>A0A366JNV1_CYTFI</name>
<keyword evidence="3" id="KW-1185">Reference proteome</keyword>